<gene>
    <name evidence="9" type="primary">yfiS</name>
    <name evidence="9" type="ORF">GCM10010917_17230</name>
</gene>
<evidence type="ECO:0000256" key="1">
    <source>
        <dbReference type="ARBA" id="ARBA00004651"/>
    </source>
</evidence>
<keyword evidence="6 7" id="KW-0472">Membrane</keyword>
<keyword evidence="5 7" id="KW-1133">Transmembrane helix</keyword>
<feature type="transmembrane region" description="Helical" evidence="7">
    <location>
        <begin position="52"/>
        <end position="73"/>
    </location>
</feature>
<evidence type="ECO:0000256" key="2">
    <source>
        <dbReference type="ARBA" id="ARBA00022448"/>
    </source>
</evidence>
<dbReference type="Pfam" id="PF07690">
    <property type="entry name" value="MFS_1"/>
    <property type="match status" value="1"/>
</dbReference>
<dbReference type="EMBL" id="BMHF01000004">
    <property type="protein sequence ID" value="GGA32662.1"/>
    <property type="molecule type" value="Genomic_DNA"/>
</dbReference>
<dbReference type="PROSITE" id="PS50850">
    <property type="entry name" value="MFS"/>
    <property type="match status" value="1"/>
</dbReference>
<dbReference type="RefSeq" id="WP_094095247.1">
    <property type="nucleotide sequence ID" value="NZ_BMHF01000004.1"/>
</dbReference>
<reference evidence="10" key="1">
    <citation type="journal article" date="2019" name="Int. J. Syst. Evol. Microbiol.">
        <title>The Global Catalogue of Microorganisms (GCM) 10K type strain sequencing project: providing services to taxonomists for standard genome sequencing and annotation.</title>
        <authorList>
            <consortium name="The Broad Institute Genomics Platform"/>
            <consortium name="The Broad Institute Genome Sequencing Center for Infectious Disease"/>
            <person name="Wu L."/>
            <person name="Ma J."/>
        </authorList>
    </citation>
    <scope>NUCLEOTIDE SEQUENCE [LARGE SCALE GENOMIC DNA]</scope>
    <source>
        <strain evidence="10">CGMCC 1.15044</strain>
    </source>
</reference>
<comment type="caution">
    <text evidence="9">The sequence shown here is derived from an EMBL/GenBank/DDBJ whole genome shotgun (WGS) entry which is preliminary data.</text>
</comment>
<dbReference type="Gene3D" id="1.20.1250.20">
    <property type="entry name" value="MFS general substrate transporter like domains"/>
    <property type="match status" value="1"/>
</dbReference>
<evidence type="ECO:0000259" key="8">
    <source>
        <dbReference type="PROSITE" id="PS50850"/>
    </source>
</evidence>
<dbReference type="InterPro" id="IPR022324">
    <property type="entry name" value="Bacilysin_exporter_BacE_put"/>
</dbReference>
<dbReference type="InterPro" id="IPR020846">
    <property type="entry name" value="MFS_dom"/>
</dbReference>
<keyword evidence="2" id="KW-0813">Transport</keyword>
<dbReference type="PANTHER" id="PTHR43266">
    <property type="entry name" value="MACROLIDE-EFFLUX PROTEIN"/>
    <property type="match status" value="1"/>
</dbReference>
<evidence type="ECO:0000313" key="10">
    <source>
        <dbReference type="Proteomes" id="UP000609323"/>
    </source>
</evidence>
<evidence type="ECO:0000313" key="9">
    <source>
        <dbReference type="EMBL" id="GGA32662.1"/>
    </source>
</evidence>
<sequence>MNLAAQEMAERPLLNNKTYLSLLGSQIVSNLGEWLTILAILTLVGLKWEATPWQITGLTLCMLLPMLLGGPLAGMLADRVERKQIMVWADIIRIFVVLSMIFVQEIWQMYLLLIAKSIFDVMFGPAKSGKIKEIVPRSQLEQAVSYSAIIEQSCKIAGPALGGLLTAMFGLQACFVLNALTFLISALFLFRVPSRSKLQRIAGEQPEAGRGEEVKDSSSNVQQGFLKELAAGIQTIARIPVLAYGLLALALVLAVLQIADSQTVVLFREIRNLPDDMLGWCIALSGVGTLLAAVLVRLLKSWSPLAKMGAGSAVMGIMFFLASWFAEYLDFGKWSGITAMILSFMIVGLGAGMTFIPFQTELQKRTPERLTGRVFGTVNSILSSASLIGPLVGGYLVTSFGAFVAFKISGGLVAALGLVLLVSKTVIMKRDHSVHVQKEGEKAAVIAPGSAG</sequence>
<dbReference type="SUPFAM" id="SSF103473">
    <property type="entry name" value="MFS general substrate transporter"/>
    <property type="match status" value="1"/>
</dbReference>
<evidence type="ECO:0000256" key="4">
    <source>
        <dbReference type="ARBA" id="ARBA00022692"/>
    </source>
</evidence>
<dbReference type="InterPro" id="IPR036259">
    <property type="entry name" value="MFS_trans_sf"/>
</dbReference>
<feature type="transmembrane region" description="Helical" evidence="7">
    <location>
        <begin position="308"/>
        <end position="325"/>
    </location>
</feature>
<dbReference type="Proteomes" id="UP000609323">
    <property type="component" value="Unassembled WGS sequence"/>
</dbReference>
<feature type="transmembrane region" description="Helical" evidence="7">
    <location>
        <begin position="400"/>
        <end position="422"/>
    </location>
</feature>
<accession>A0ABQ1FWK4</accession>
<feature type="transmembrane region" description="Helical" evidence="7">
    <location>
        <begin position="236"/>
        <end position="257"/>
    </location>
</feature>
<keyword evidence="10" id="KW-1185">Reference proteome</keyword>
<proteinExistence type="predicted"/>
<evidence type="ECO:0000256" key="5">
    <source>
        <dbReference type="ARBA" id="ARBA00022989"/>
    </source>
</evidence>
<dbReference type="PANTHER" id="PTHR43266:SF2">
    <property type="entry name" value="MAJOR FACILITATOR SUPERFAMILY (MFS) PROFILE DOMAIN-CONTAINING PROTEIN"/>
    <property type="match status" value="1"/>
</dbReference>
<name>A0ABQ1FWK4_9BACL</name>
<feature type="transmembrane region" description="Helical" evidence="7">
    <location>
        <begin position="169"/>
        <end position="190"/>
    </location>
</feature>
<evidence type="ECO:0000256" key="7">
    <source>
        <dbReference type="SAM" id="Phobius"/>
    </source>
</evidence>
<protein>
    <submittedName>
        <fullName evidence="9">MFS-type transporter YfiS</fullName>
    </submittedName>
</protein>
<evidence type="ECO:0000256" key="6">
    <source>
        <dbReference type="ARBA" id="ARBA00023136"/>
    </source>
</evidence>
<dbReference type="InterPro" id="IPR011701">
    <property type="entry name" value="MFS"/>
</dbReference>
<keyword evidence="3" id="KW-1003">Cell membrane</keyword>
<feature type="transmembrane region" description="Helical" evidence="7">
    <location>
        <begin position="370"/>
        <end position="388"/>
    </location>
</feature>
<keyword evidence="4 7" id="KW-0812">Transmembrane</keyword>
<dbReference type="CDD" id="cd06173">
    <property type="entry name" value="MFS_MefA_like"/>
    <property type="match status" value="1"/>
</dbReference>
<feature type="transmembrane region" description="Helical" evidence="7">
    <location>
        <begin position="337"/>
        <end position="358"/>
    </location>
</feature>
<comment type="subcellular location">
    <subcellularLocation>
        <location evidence="1">Cell membrane</location>
        <topology evidence="1">Multi-pass membrane protein</topology>
    </subcellularLocation>
</comment>
<organism evidence="9 10">
    <name type="scientific">Paenibacillus physcomitrellae</name>
    <dbReference type="NCBI Taxonomy" id="1619311"/>
    <lineage>
        <taxon>Bacteria</taxon>
        <taxon>Bacillati</taxon>
        <taxon>Bacillota</taxon>
        <taxon>Bacilli</taxon>
        <taxon>Bacillales</taxon>
        <taxon>Paenibacillaceae</taxon>
        <taxon>Paenibacillus</taxon>
    </lineage>
</organism>
<dbReference type="PRINTS" id="PR01988">
    <property type="entry name" value="EXPORTERBACE"/>
</dbReference>
<evidence type="ECO:0000256" key="3">
    <source>
        <dbReference type="ARBA" id="ARBA00022475"/>
    </source>
</evidence>
<feature type="domain" description="Major facilitator superfamily (MFS) profile" evidence="8">
    <location>
        <begin position="18"/>
        <end position="426"/>
    </location>
</feature>
<feature type="transmembrane region" description="Helical" evidence="7">
    <location>
        <begin position="20"/>
        <end position="46"/>
    </location>
</feature>
<feature type="transmembrane region" description="Helical" evidence="7">
    <location>
        <begin position="277"/>
        <end position="296"/>
    </location>
</feature>